<evidence type="ECO:0000313" key="16">
    <source>
        <dbReference type="Proteomes" id="UP000019141"/>
    </source>
</evidence>
<dbReference type="InterPro" id="IPR006361">
    <property type="entry name" value="Uroporphyrinogen_deCO2ase_HemE"/>
</dbReference>
<dbReference type="PROSITE" id="PS00907">
    <property type="entry name" value="UROD_2"/>
    <property type="match status" value="1"/>
</dbReference>
<evidence type="ECO:0000256" key="11">
    <source>
        <dbReference type="RuleBase" id="RU000554"/>
    </source>
</evidence>
<dbReference type="PANTHER" id="PTHR21091">
    <property type="entry name" value="METHYLTETRAHYDROFOLATE:HOMOCYSTEINE METHYLTRANSFERASE RELATED"/>
    <property type="match status" value="1"/>
</dbReference>
<evidence type="ECO:0000256" key="10">
    <source>
        <dbReference type="HAMAP-Rule" id="MF_00218"/>
    </source>
</evidence>
<comment type="caution">
    <text evidence="15">The sequence shown here is derived from an EMBL/GenBank/DDBJ whole genome shotgun (WGS) entry which is preliminary data.</text>
</comment>
<dbReference type="GO" id="GO:0005829">
    <property type="term" value="C:cytosol"/>
    <property type="evidence" value="ECO:0007669"/>
    <property type="project" value="UniProtKB-SubCell"/>
</dbReference>
<evidence type="ECO:0000256" key="9">
    <source>
        <dbReference type="ARBA" id="ARBA00023244"/>
    </source>
</evidence>
<dbReference type="Pfam" id="PF01208">
    <property type="entry name" value="URO-D"/>
    <property type="match status" value="1"/>
</dbReference>
<accession>W4LVM2</accession>
<protein>
    <recommendedName>
        <fullName evidence="5 10">Uroporphyrinogen decarboxylase</fullName>
        <shortName evidence="10">UPD</shortName>
        <shortName evidence="10">URO-D</shortName>
        <ecNumber evidence="5 10">4.1.1.37</ecNumber>
    </recommendedName>
</protein>
<evidence type="ECO:0000256" key="8">
    <source>
        <dbReference type="ARBA" id="ARBA00023239"/>
    </source>
</evidence>
<feature type="site" description="Transition state stabilizer" evidence="10">
    <location>
        <position position="83"/>
    </location>
</feature>
<dbReference type="FunFam" id="3.20.20.210:FF:000008">
    <property type="entry name" value="Uroporphyrinogen decarboxylase"/>
    <property type="match status" value="1"/>
</dbReference>
<dbReference type="SUPFAM" id="SSF51726">
    <property type="entry name" value="UROD/MetE-like"/>
    <property type="match status" value="1"/>
</dbReference>
<evidence type="ECO:0000259" key="13">
    <source>
        <dbReference type="PROSITE" id="PS00906"/>
    </source>
</evidence>
<dbReference type="EC" id="4.1.1.37" evidence="5 10"/>
<keyword evidence="7 10" id="KW-0210">Decarboxylase</keyword>
<evidence type="ECO:0000259" key="14">
    <source>
        <dbReference type="PROSITE" id="PS00907"/>
    </source>
</evidence>
<comment type="subcellular location">
    <subcellularLocation>
        <location evidence="1">Cytoplasm</location>
        <location evidence="1">Cytosol</location>
    </subcellularLocation>
</comment>
<keyword evidence="8 10" id="KW-0456">Lyase</keyword>
<dbReference type="Proteomes" id="UP000019141">
    <property type="component" value="Unassembled WGS sequence"/>
</dbReference>
<dbReference type="PATRIC" id="fig|1429438.4.peg.1212"/>
<comment type="pathway">
    <text evidence="2 10 11">Porphyrin-containing compound metabolism; protoporphyrin-IX biosynthesis; coproporphyrinogen-III from 5-aminolevulinate: step 4/4.</text>
</comment>
<dbReference type="CDD" id="cd00717">
    <property type="entry name" value="URO-D"/>
    <property type="match status" value="1"/>
</dbReference>
<evidence type="ECO:0000256" key="2">
    <source>
        <dbReference type="ARBA" id="ARBA00004804"/>
    </source>
</evidence>
<evidence type="ECO:0000256" key="7">
    <source>
        <dbReference type="ARBA" id="ARBA00022793"/>
    </source>
</evidence>
<organism evidence="15 16">
    <name type="scientific">Entotheonella factor</name>
    <dbReference type="NCBI Taxonomy" id="1429438"/>
    <lineage>
        <taxon>Bacteria</taxon>
        <taxon>Pseudomonadati</taxon>
        <taxon>Nitrospinota/Tectimicrobiota group</taxon>
        <taxon>Candidatus Tectimicrobiota</taxon>
        <taxon>Candidatus Entotheonellia</taxon>
        <taxon>Candidatus Entotheonellales</taxon>
        <taxon>Candidatus Entotheonellaceae</taxon>
        <taxon>Candidatus Entotheonella</taxon>
    </lineage>
</organism>
<sequence>MAQTPAITPELYNAPFMRACRRESTPYTPVWLMRQAGRYMPEYRRIREQVSFLELCKRPELAAEVTVMAVDRLGVDAAIIFADILLILEPMGMELEFAVGDGPVLHNPVRNAADVDRLNENPEVEITLSYVLEAIRCARAALRPDVPLIGFAGAPFTLASYMIEGGGSRNYVHTKALMYSDAAAWHALMTQLSRHLARYLNAQIEAGAQAVQLFDSWVGNLSPADYRTFVLPHTKALIAQITPDVPVIHFGTGTNALLELMRDAGGHVIGVDYRVELDAAWRRLGAVAIQGNLDPCVLYAERTYIRERAQRILDQAQNRPGHIFNLGHGILPTTPMDHVIALVEDVHEISARS</sequence>
<comment type="similarity">
    <text evidence="3 10 12">Belongs to the uroporphyrinogen decarboxylase family.</text>
</comment>
<feature type="binding site" evidence="10">
    <location>
        <position position="161"/>
    </location>
    <ligand>
        <name>substrate</name>
    </ligand>
</feature>
<comment type="catalytic activity">
    <reaction evidence="10 11">
        <text>uroporphyrinogen III + 4 H(+) = coproporphyrinogen III + 4 CO2</text>
        <dbReference type="Rhea" id="RHEA:19865"/>
        <dbReference type="ChEBI" id="CHEBI:15378"/>
        <dbReference type="ChEBI" id="CHEBI:16526"/>
        <dbReference type="ChEBI" id="CHEBI:57308"/>
        <dbReference type="ChEBI" id="CHEBI:57309"/>
        <dbReference type="EC" id="4.1.1.37"/>
    </reaction>
</comment>
<comment type="subunit">
    <text evidence="4 10">Homodimer.</text>
</comment>
<dbReference type="GO" id="GO:0004853">
    <property type="term" value="F:uroporphyrinogen decarboxylase activity"/>
    <property type="evidence" value="ECO:0007669"/>
    <property type="project" value="UniProtKB-UniRule"/>
</dbReference>
<dbReference type="HOGENOM" id="CLU_040933_0_0_7"/>
<feature type="domain" description="Uroporphyrinogen decarboxylase (URO-D)" evidence="13">
    <location>
        <begin position="29"/>
        <end position="38"/>
    </location>
</feature>
<dbReference type="InterPro" id="IPR038071">
    <property type="entry name" value="UROD/MetE-like_sf"/>
</dbReference>
<evidence type="ECO:0000256" key="1">
    <source>
        <dbReference type="ARBA" id="ARBA00004514"/>
    </source>
</evidence>
<feature type="binding site" evidence="10">
    <location>
        <position position="328"/>
    </location>
    <ligand>
        <name>substrate</name>
    </ligand>
</feature>
<keyword evidence="16" id="KW-1185">Reference proteome</keyword>
<feature type="domain" description="Uroporphyrinogen decarboxylase (URO-D)" evidence="14">
    <location>
        <begin position="149"/>
        <end position="165"/>
    </location>
</feature>
<keyword evidence="6 10" id="KW-0963">Cytoplasm</keyword>
<dbReference type="Gene3D" id="3.20.20.210">
    <property type="match status" value="1"/>
</dbReference>
<evidence type="ECO:0000313" key="15">
    <source>
        <dbReference type="EMBL" id="ETX01955.1"/>
    </source>
</evidence>
<reference evidence="15 16" key="1">
    <citation type="journal article" date="2014" name="Nature">
        <title>An environmental bacterial taxon with a large and distinct metabolic repertoire.</title>
        <authorList>
            <person name="Wilson M.C."/>
            <person name="Mori T."/>
            <person name="Ruckert C."/>
            <person name="Uria A.R."/>
            <person name="Helf M.J."/>
            <person name="Takada K."/>
            <person name="Gernert C."/>
            <person name="Steffens U.A."/>
            <person name="Heycke N."/>
            <person name="Schmitt S."/>
            <person name="Rinke C."/>
            <person name="Helfrich E.J."/>
            <person name="Brachmann A.O."/>
            <person name="Gurgui C."/>
            <person name="Wakimoto T."/>
            <person name="Kracht M."/>
            <person name="Crusemann M."/>
            <person name="Hentschel U."/>
            <person name="Abe I."/>
            <person name="Matsunaga S."/>
            <person name="Kalinowski J."/>
            <person name="Takeyama H."/>
            <person name="Piel J."/>
        </authorList>
    </citation>
    <scope>NUCLEOTIDE SEQUENCE [LARGE SCALE GENOMIC DNA]</scope>
    <source>
        <strain evidence="16">TSY1</strain>
    </source>
</reference>
<dbReference type="GO" id="GO:0006782">
    <property type="term" value="P:protoporphyrinogen IX biosynthetic process"/>
    <property type="evidence" value="ECO:0007669"/>
    <property type="project" value="UniProtKB-UniRule"/>
</dbReference>
<feature type="binding site" evidence="10">
    <location>
        <begin position="34"/>
        <end position="38"/>
    </location>
    <ligand>
        <name>substrate</name>
    </ligand>
</feature>
<dbReference type="PANTHER" id="PTHR21091:SF169">
    <property type="entry name" value="UROPORPHYRINOGEN DECARBOXYLASE"/>
    <property type="match status" value="1"/>
</dbReference>
<gene>
    <name evidence="10 15" type="primary">hemE</name>
    <name evidence="15" type="ORF">ETSY1_05355</name>
</gene>
<dbReference type="EMBL" id="AZHW01000186">
    <property type="protein sequence ID" value="ETX01955.1"/>
    <property type="molecule type" value="Genomic_DNA"/>
</dbReference>
<dbReference type="PROSITE" id="PS00906">
    <property type="entry name" value="UROD_1"/>
    <property type="match status" value="1"/>
</dbReference>
<proteinExistence type="inferred from homology"/>
<dbReference type="InterPro" id="IPR000257">
    <property type="entry name" value="Uroporphyrinogen_deCOase"/>
</dbReference>
<dbReference type="HAMAP" id="MF_00218">
    <property type="entry name" value="URO_D"/>
    <property type="match status" value="1"/>
</dbReference>
<evidence type="ECO:0000256" key="3">
    <source>
        <dbReference type="ARBA" id="ARBA00009935"/>
    </source>
</evidence>
<dbReference type="NCBIfam" id="TIGR01464">
    <property type="entry name" value="hemE"/>
    <property type="match status" value="1"/>
</dbReference>
<dbReference type="AlphaFoldDB" id="W4LVM2"/>
<dbReference type="UniPathway" id="UPA00251">
    <property type="reaction ID" value="UER00321"/>
</dbReference>
<feature type="binding site" evidence="10">
    <location>
        <position position="216"/>
    </location>
    <ligand>
        <name>substrate</name>
    </ligand>
</feature>
<name>W4LVM2_ENTF1</name>
<evidence type="ECO:0000256" key="6">
    <source>
        <dbReference type="ARBA" id="ARBA00022490"/>
    </source>
</evidence>
<evidence type="ECO:0000256" key="5">
    <source>
        <dbReference type="ARBA" id="ARBA00012288"/>
    </source>
</evidence>
<comment type="caution">
    <text evidence="10">Lacks conserved residue(s) required for the propagation of feature annotation.</text>
</comment>
<keyword evidence="9 10" id="KW-0627">Porphyrin biosynthesis</keyword>
<evidence type="ECO:0000256" key="12">
    <source>
        <dbReference type="RuleBase" id="RU004169"/>
    </source>
</evidence>
<feature type="binding site" evidence="10">
    <location>
        <position position="83"/>
    </location>
    <ligand>
        <name>substrate</name>
    </ligand>
</feature>
<comment type="function">
    <text evidence="10">Catalyzes the decarboxylation of four acetate groups of uroporphyrinogen-III to yield coproporphyrinogen-III.</text>
</comment>
<evidence type="ECO:0000256" key="4">
    <source>
        <dbReference type="ARBA" id="ARBA00011738"/>
    </source>
</evidence>